<name>A0ABC9DX70_9POAL</name>
<feature type="compositionally biased region" description="Low complexity" evidence="1">
    <location>
        <begin position="19"/>
        <end position="32"/>
    </location>
</feature>
<evidence type="ECO:0000313" key="3">
    <source>
        <dbReference type="EMBL" id="CAL5046758.1"/>
    </source>
</evidence>
<gene>
    <name evidence="3" type="ORF">URODEC1_LOCUS89522</name>
</gene>
<organism evidence="3 4">
    <name type="scientific">Urochloa decumbens</name>
    <dbReference type="NCBI Taxonomy" id="240449"/>
    <lineage>
        <taxon>Eukaryota</taxon>
        <taxon>Viridiplantae</taxon>
        <taxon>Streptophyta</taxon>
        <taxon>Embryophyta</taxon>
        <taxon>Tracheophyta</taxon>
        <taxon>Spermatophyta</taxon>
        <taxon>Magnoliopsida</taxon>
        <taxon>Liliopsida</taxon>
        <taxon>Poales</taxon>
        <taxon>Poaceae</taxon>
        <taxon>PACMAD clade</taxon>
        <taxon>Panicoideae</taxon>
        <taxon>Panicodae</taxon>
        <taxon>Paniceae</taxon>
        <taxon>Melinidinae</taxon>
        <taxon>Urochloa</taxon>
    </lineage>
</organism>
<dbReference type="PANTHER" id="PTHR33326">
    <property type="entry name" value="OS05G0543800 PROTEIN"/>
    <property type="match status" value="1"/>
</dbReference>
<keyword evidence="4" id="KW-1185">Reference proteome</keyword>
<dbReference type="InterPro" id="IPR022059">
    <property type="entry name" value="DUF3615"/>
</dbReference>
<sequence>MAGVAESASALTLQEPDVSSSEASINTTSSEEVVIDSDNSADVSPPVPSLGPKIYIRRPPNWYQVYFIRMDRSGSFCVYPDMGGPFQSLDEAEGAINRHVSELQRRPAMCKEQGKTSFVDRLVHQCMHYADGTPKRGPNLRKRKNTESEQHCLVQALVEQYNDSHNLCGDLAHENLVRHEWIFESDRWFYHFNFTTKAKEANGTVSSSNLFFAEVSHMQGEDAWEVNCCCMINSKDYGQGHCYGCRNNGSPDMQHPNDTGAYTGGHLDEYLPFGGDELSGPEDEEAVEGRLRHIYEGLDDPSVWEKIYSLVDRTDR</sequence>
<dbReference type="Proteomes" id="UP001497457">
    <property type="component" value="Chromosome 35b"/>
</dbReference>
<accession>A0ABC9DX70</accession>
<evidence type="ECO:0000259" key="2">
    <source>
        <dbReference type="Pfam" id="PF12274"/>
    </source>
</evidence>
<protein>
    <recommendedName>
        <fullName evidence="2">DUF3615 domain-containing protein</fullName>
    </recommendedName>
</protein>
<feature type="region of interest" description="Disordered" evidence="1">
    <location>
        <begin position="1"/>
        <end position="46"/>
    </location>
</feature>
<dbReference type="Pfam" id="PF12274">
    <property type="entry name" value="DUF3615"/>
    <property type="match status" value="1"/>
</dbReference>
<reference evidence="4" key="1">
    <citation type="submission" date="2024-06" db="EMBL/GenBank/DDBJ databases">
        <authorList>
            <person name="Ryan C."/>
        </authorList>
    </citation>
    <scope>NUCLEOTIDE SEQUENCE [LARGE SCALE GENOMIC DNA]</scope>
</reference>
<dbReference type="EMBL" id="OZ075145">
    <property type="protein sequence ID" value="CAL5046758.1"/>
    <property type="molecule type" value="Genomic_DNA"/>
</dbReference>
<reference evidence="3 4" key="2">
    <citation type="submission" date="2024-10" db="EMBL/GenBank/DDBJ databases">
        <authorList>
            <person name="Ryan C."/>
        </authorList>
    </citation>
    <scope>NUCLEOTIDE SEQUENCE [LARGE SCALE GENOMIC DNA]</scope>
</reference>
<dbReference type="PANTHER" id="PTHR33326:SF16">
    <property type="match status" value="1"/>
</dbReference>
<dbReference type="AlphaFoldDB" id="A0ABC9DX70"/>
<feature type="domain" description="DUF3615" evidence="2">
    <location>
        <begin position="154"/>
        <end position="256"/>
    </location>
</feature>
<evidence type="ECO:0000256" key="1">
    <source>
        <dbReference type="SAM" id="MobiDB-lite"/>
    </source>
</evidence>
<evidence type="ECO:0000313" key="4">
    <source>
        <dbReference type="Proteomes" id="UP001497457"/>
    </source>
</evidence>
<proteinExistence type="predicted"/>